<keyword evidence="13" id="KW-0472">Membrane</keyword>
<name>A0A8C8ZVU3_PROSS</name>
<dbReference type="GO" id="GO:0019901">
    <property type="term" value="F:protein kinase binding"/>
    <property type="evidence" value="ECO:0007669"/>
    <property type="project" value="Ensembl"/>
</dbReference>
<dbReference type="GO" id="GO:0032760">
    <property type="term" value="P:positive regulation of tumor necrosis factor production"/>
    <property type="evidence" value="ECO:0007669"/>
    <property type="project" value="Ensembl"/>
</dbReference>
<dbReference type="InterPro" id="IPR041075">
    <property type="entry name" value="NOD1/2_WH"/>
</dbReference>
<reference evidence="19" key="2">
    <citation type="submission" date="2025-09" db="UniProtKB">
        <authorList>
            <consortium name="Ensembl"/>
        </authorList>
    </citation>
    <scope>IDENTIFICATION</scope>
</reference>
<dbReference type="GO" id="GO:1902523">
    <property type="term" value="P:positive regulation of protein K63-linked ubiquitination"/>
    <property type="evidence" value="ECO:0007669"/>
    <property type="project" value="Ensembl"/>
</dbReference>
<evidence type="ECO:0000256" key="5">
    <source>
        <dbReference type="ARBA" id="ARBA00022490"/>
    </source>
</evidence>
<dbReference type="GO" id="GO:0005856">
    <property type="term" value="C:cytoskeleton"/>
    <property type="evidence" value="ECO:0007669"/>
    <property type="project" value="Ensembl"/>
</dbReference>
<keyword evidence="9" id="KW-0547">Nucleotide-binding</keyword>
<keyword evidence="12" id="KW-0391">Immunity</keyword>
<dbReference type="GeneTree" id="ENSGT00940000160934"/>
<dbReference type="GO" id="GO:0032731">
    <property type="term" value="P:positive regulation of interleukin-1 beta production"/>
    <property type="evidence" value="ECO:0007669"/>
    <property type="project" value="Ensembl"/>
</dbReference>
<dbReference type="GO" id="GO:0005794">
    <property type="term" value="C:Golgi apparatus"/>
    <property type="evidence" value="ECO:0007669"/>
    <property type="project" value="Ensembl"/>
</dbReference>
<dbReference type="GO" id="GO:0016323">
    <property type="term" value="C:basolateral plasma membrane"/>
    <property type="evidence" value="ECO:0007669"/>
    <property type="project" value="UniProtKB-SubCell"/>
</dbReference>
<keyword evidence="15" id="KW-0449">Lipoprotein</keyword>
<dbReference type="InterPro" id="IPR041267">
    <property type="entry name" value="NLRP_HD2"/>
</dbReference>
<dbReference type="GO" id="GO:0097039">
    <property type="term" value="P:protein linear polyubiquitination"/>
    <property type="evidence" value="ECO:0007669"/>
    <property type="project" value="Ensembl"/>
</dbReference>
<dbReference type="InterPro" id="IPR027417">
    <property type="entry name" value="P-loop_NTPase"/>
</dbReference>
<dbReference type="GO" id="GO:0019897">
    <property type="term" value="C:extrinsic component of plasma membrane"/>
    <property type="evidence" value="ECO:0007669"/>
    <property type="project" value="Ensembl"/>
</dbReference>
<dbReference type="InterPro" id="IPR032675">
    <property type="entry name" value="LRR_dom_sf"/>
</dbReference>
<dbReference type="CDD" id="cd08788">
    <property type="entry name" value="CARD_NOD2_2_CARD15"/>
    <property type="match status" value="1"/>
</dbReference>
<sequence>MGEEGGPGCPSEKERAGVLSVLTLFSSPGCEMCSQEAFQAQRSQLVGLLVSGSLEGFESILDWLLSWEVLSWEEYEGLSLLRQPLSQSARRLLDTVWNKGAWGCEKLTAAVREAQADSQSPELRDGWDPHSLHPARDLQSHRPVIVRRLYRHVEGVLDLARERGFLSQYECDEIRLPIFTSSQRARRLLDLATVKTNGLAAFLLQHVQELPVPLALPFEAAACKKYVSKLRTTVSAQSRFLSTYDGAETLCLEDVYTENTLEVRAEVGMAGLPQKSPATLGLAELFSTRSTPNEDADTVLVVGEAGSGKSTLLQRLHLLWAAGRDFQEFLFVFPFSCRQLQCVAKPLSVRTLLFEHCCWPDAGQQDIFQFLLDHPDRVLLTFDGFDEFRFRFTDGERHCSPTDPTSVQNLLFNLLQGNLLKNARKVLTSRPAAVSALLRKFVRTEFSLKGFSEEGIELYLRKCHREPGVAERLIRLLQATSTLHGLCHLPVFSWMVSKCHQELLLQEGGSPKTTTDMYLLILQHFLLRASPPDTASRGLDPGLLRGRLPTLLRLGRLALWGLGTCCYVFSAQRLQAAQVNSEDVSLGFLVRARSVVPGSAVSLEFLHITFQCFFAALYLVLSADTPPAAFRLLFNCRRPDSSPLARLLPALCVQGTGCKEDSVAALLQEAEPHNLQITAAFLAGLLSREHHSLLAECQVSEKALLRRQACARWCLARSLRKHFHSIPPAVPGEAKSMHAMPGFVWLIRSLYEMQEERLAREAVRGLNVGHLKLTFCSVGPAECAALAFVLQHLRRPVALQLDYNSVGDIGVEQLVPCLGVCKALYLRDNNISDRGICTLIEHVLHCEQLQKLALFNNKLTDGCAHSVARLLACKRNFLALRLGNNHITSAGARTLAEGLRGNASLQFLGFWGNRVGDEGAQALAEALGDHQSLKWLSLVGNNIGSAGAQALARMLEKNSALEELCLEENHLQDEGACSLAEGLKRNSSLKVLKLSNNCITSLGAEALLQALARNDTILEVWLRGNTFSQEETETLSHRDRRLLL</sequence>
<dbReference type="GO" id="GO:0043124">
    <property type="term" value="P:negative regulation of canonical NF-kappaB signal transduction"/>
    <property type="evidence" value="ECO:0007669"/>
    <property type="project" value="Ensembl"/>
</dbReference>
<dbReference type="GO" id="GO:0050700">
    <property type="term" value="F:CARD domain binding"/>
    <property type="evidence" value="ECO:0007669"/>
    <property type="project" value="Ensembl"/>
</dbReference>
<dbReference type="Pfam" id="PF00619">
    <property type="entry name" value="CARD"/>
    <property type="match status" value="2"/>
</dbReference>
<evidence type="ECO:0000256" key="2">
    <source>
        <dbReference type="ARBA" id="ARBA00004193"/>
    </source>
</evidence>
<dbReference type="InterPro" id="IPR001315">
    <property type="entry name" value="CARD"/>
</dbReference>
<keyword evidence="11" id="KW-0832">Ubl conjugation</keyword>
<dbReference type="GO" id="GO:0044877">
    <property type="term" value="F:protein-containing complex binding"/>
    <property type="evidence" value="ECO:0007669"/>
    <property type="project" value="Ensembl"/>
</dbReference>
<dbReference type="PROSITE" id="PS51450">
    <property type="entry name" value="LRR"/>
    <property type="match status" value="1"/>
</dbReference>
<proteinExistence type="inferred from homology"/>
<comment type="subcellular location">
    <subcellularLocation>
        <location evidence="1">Basolateral cell membrane</location>
    </subcellularLocation>
    <subcellularLocation>
        <location evidence="2">Cell membrane</location>
        <topology evidence="2">Lipid-anchor</topology>
    </subcellularLocation>
    <subcellularLocation>
        <location evidence="3">Cytoplasm</location>
    </subcellularLocation>
</comment>
<dbReference type="GO" id="GO:0005524">
    <property type="term" value="F:ATP binding"/>
    <property type="evidence" value="ECO:0007669"/>
    <property type="project" value="UniProtKB-KW"/>
</dbReference>
<dbReference type="InterPro" id="IPR011029">
    <property type="entry name" value="DEATH-like_dom_sf"/>
</dbReference>
<keyword evidence="14" id="KW-0564">Palmitate</keyword>
<dbReference type="GO" id="GO:0043130">
    <property type="term" value="F:ubiquitin binding"/>
    <property type="evidence" value="ECO:0007669"/>
    <property type="project" value="Ensembl"/>
</dbReference>
<dbReference type="InterPro" id="IPR051261">
    <property type="entry name" value="NLR"/>
</dbReference>
<dbReference type="GO" id="GO:0032500">
    <property type="term" value="F:muramyl dipeptide binding"/>
    <property type="evidence" value="ECO:0007669"/>
    <property type="project" value="Ensembl"/>
</dbReference>
<evidence type="ECO:0000256" key="14">
    <source>
        <dbReference type="ARBA" id="ARBA00023139"/>
    </source>
</evidence>
<evidence type="ECO:0000256" key="11">
    <source>
        <dbReference type="ARBA" id="ARBA00022843"/>
    </source>
</evidence>
<dbReference type="GO" id="GO:0032991">
    <property type="term" value="C:protein-containing complex"/>
    <property type="evidence" value="ECO:0007669"/>
    <property type="project" value="Ensembl"/>
</dbReference>
<dbReference type="GO" id="GO:0070431">
    <property type="term" value="P:nucleotide-binding oligomerization domain containing 2 signaling pathway"/>
    <property type="evidence" value="ECO:0007669"/>
    <property type="project" value="Ensembl"/>
</dbReference>
<dbReference type="GO" id="GO:0032740">
    <property type="term" value="P:positive regulation of interleukin-17 production"/>
    <property type="evidence" value="ECO:0007669"/>
    <property type="project" value="Ensembl"/>
</dbReference>
<dbReference type="Gene3D" id="1.10.533.10">
    <property type="entry name" value="Death Domain, Fas"/>
    <property type="match status" value="2"/>
</dbReference>
<dbReference type="GO" id="GO:0038066">
    <property type="term" value="P:p38MAPK cascade"/>
    <property type="evidence" value="ECO:0007669"/>
    <property type="project" value="Ensembl"/>
</dbReference>
<reference evidence="19" key="1">
    <citation type="submission" date="2025-08" db="UniProtKB">
        <authorList>
            <consortium name="Ensembl"/>
        </authorList>
    </citation>
    <scope>IDENTIFICATION</scope>
</reference>
<dbReference type="GO" id="GO:0030277">
    <property type="term" value="P:maintenance of gastrointestinal epithelium"/>
    <property type="evidence" value="ECO:0007669"/>
    <property type="project" value="Ensembl"/>
</dbReference>
<keyword evidence="8" id="KW-0677">Repeat</keyword>
<dbReference type="GO" id="GO:0007249">
    <property type="term" value="P:canonical NF-kappaB signal transduction"/>
    <property type="evidence" value="ECO:0007669"/>
    <property type="project" value="Ensembl"/>
</dbReference>
<dbReference type="SUPFAM" id="SSF47986">
    <property type="entry name" value="DEATH domain"/>
    <property type="match status" value="2"/>
</dbReference>
<evidence type="ECO:0000313" key="19">
    <source>
        <dbReference type="Ensembl" id="ENSPSMP00000024591.1"/>
    </source>
</evidence>
<dbReference type="SMART" id="SM00368">
    <property type="entry name" value="LRR_RI"/>
    <property type="match status" value="8"/>
</dbReference>
<dbReference type="GO" id="GO:1900017">
    <property type="term" value="P:positive regulation of cytokine production involved in inflammatory response"/>
    <property type="evidence" value="ECO:0007669"/>
    <property type="project" value="Ensembl"/>
</dbReference>
<evidence type="ECO:0000256" key="8">
    <source>
        <dbReference type="ARBA" id="ARBA00022737"/>
    </source>
</evidence>
<dbReference type="GO" id="GO:0006914">
    <property type="term" value="P:autophagy"/>
    <property type="evidence" value="ECO:0007669"/>
    <property type="project" value="UniProtKB-KW"/>
</dbReference>
<dbReference type="GO" id="GO:0042981">
    <property type="term" value="P:regulation of apoptotic process"/>
    <property type="evidence" value="ECO:0007669"/>
    <property type="project" value="InterPro"/>
</dbReference>
<dbReference type="GO" id="GO:0016045">
    <property type="term" value="P:detection of bacterium"/>
    <property type="evidence" value="ECO:0007669"/>
    <property type="project" value="Ensembl"/>
</dbReference>
<dbReference type="GO" id="GO:0045335">
    <property type="term" value="C:phagocytic vesicle"/>
    <property type="evidence" value="ECO:0007669"/>
    <property type="project" value="Ensembl"/>
</dbReference>
<evidence type="ECO:0000256" key="7">
    <source>
        <dbReference type="ARBA" id="ARBA00022614"/>
    </source>
</evidence>
<protein>
    <submittedName>
        <fullName evidence="19">Nucleotide binding oligomerization domain containing 2</fullName>
    </submittedName>
</protein>
<keyword evidence="4" id="KW-1003">Cell membrane</keyword>
<evidence type="ECO:0000256" key="15">
    <source>
        <dbReference type="ARBA" id="ARBA00023288"/>
    </source>
</evidence>
<evidence type="ECO:0000256" key="3">
    <source>
        <dbReference type="ARBA" id="ARBA00004496"/>
    </source>
</evidence>
<dbReference type="GO" id="GO:0050727">
    <property type="term" value="P:regulation of inflammatory response"/>
    <property type="evidence" value="ECO:0007669"/>
    <property type="project" value="Ensembl"/>
</dbReference>
<evidence type="ECO:0000313" key="20">
    <source>
        <dbReference type="Proteomes" id="UP000694414"/>
    </source>
</evidence>
<evidence type="ECO:0000256" key="12">
    <source>
        <dbReference type="ARBA" id="ARBA00022859"/>
    </source>
</evidence>
<dbReference type="SUPFAM" id="SSF52540">
    <property type="entry name" value="P-loop containing nucleoside triphosphate hydrolases"/>
    <property type="match status" value="1"/>
</dbReference>
<dbReference type="GO" id="GO:0009986">
    <property type="term" value="C:cell surface"/>
    <property type="evidence" value="ECO:0007669"/>
    <property type="project" value="Ensembl"/>
</dbReference>
<evidence type="ECO:0000256" key="13">
    <source>
        <dbReference type="ARBA" id="ARBA00023136"/>
    </source>
</evidence>
<dbReference type="Gene3D" id="3.40.50.300">
    <property type="entry name" value="P-loop containing nucleotide triphosphate hydrolases"/>
    <property type="match status" value="1"/>
</dbReference>
<feature type="domain" description="NACHT" evidence="18">
    <location>
        <begin position="297"/>
        <end position="433"/>
    </location>
</feature>
<organism evidence="19 20">
    <name type="scientific">Prolemur simus</name>
    <name type="common">Greater bamboo lemur</name>
    <name type="synonym">Hapalemur simus</name>
    <dbReference type="NCBI Taxonomy" id="1328070"/>
    <lineage>
        <taxon>Eukaryota</taxon>
        <taxon>Metazoa</taxon>
        <taxon>Chordata</taxon>
        <taxon>Craniata</taxon>
        <taxon>Vertebrata</taxon>
        <taxon>Euteleostomi</taxon>
        <taxon>Mammalia</taxon>
        <taxon>Eutheria</taxon>
        <taxon>Euarchontoglires</taxon>
        <taxon>Primates</taxon>
        <taxon>Strepsirrhini</taxon>
        <taxon>Lemuriformes</taxon>
        <taxon>Lemuridae</taxon>
        <taxon>Prolemur</taxon>
    </lineage>
</organism>
<dbReference type="PANTHER" id="PTHR24106">
    <property type="entry name" value="NACHT, LRR AND CARD DOMAINS-CONTAINING"/>
    <property type="match status" value="1"/>
</dbReference>
<dbReference type="GO" id="GO:0002720">
    <property type="term" value="P:positive regulation of cytokine production involved in immune response"/>
    <property type="evidence" value="ECO:0007669"/>
    <property type="project" value="Ensembl"/>
</dbReference>
<keyword evidence="20" id="KW-1185">Reference proteome</keyword>
<dbReference type="GO" id="GO:0038187">
    <property type="term" value="F:pattern recognition receptor activity"/>
    <property type="evidence" value="ECO:0007669"/>
    <property type="project" value="Ensembl"/>
</dbReference>
<keyword evidence="10" id="KW-0067">ATP-binding</keyword>
<dbReference type="InterPro" id="IPR007111">
    <property type="entry name" value="NACHT_NTPase"/>
</dbReference>
<evidence type="ECO:0000256" key="10">
    <source>
        <dbReference type="ARBA" id="ARBA00022840"/>
    </source>
</evidence>
<keyword evidence="7" id="KW-0433">Leucine-rich repeat</keyword>
<dbReference type="Pfam" id="PF13516">
    <property type="entry name" value="LRR_6"/>
    <property type="match status" value="4"/>
</dbReference>
<dbReference type="GO" id="GO:0005829">
    <property type="term" value="C:cytosol"/>
    <property type="evidence" value="ECO:0007669"/>
    <property type="project" value="Ensembl"/>
</dbReference>
<dbReference type="GO" id="GO:0032498">
    <property type="term" value="P:detection of muramyl dipeptide"/>
    <property type="evidence" value="ECO:0007669"/>
    <property type="project" value="Ensembl"/>
</dbReference>
<evidence type="ECO:0000256" key="6">
    <source>
        <dbReference type="ARBA" id="ARBA00022588"/>
    </source>
</evidence>
<evidence type="ECO:0000259" key="18">
    <source>
        <dbReference type="PROSITE" id="PS50837"/>
    </source>
</evidence>
<dbReference type="GO" id="GO:0050871">
    <property type="term" value="P:positive regulation of B cell activation"/>
    <property type="evidence" value="ECO:0007669"/>
    <property type="project" value="Ensembl"/>
</dbReference>
<dbReference type="Pfam" id="PF17779">
    <property type="entry name" value="WHD_NOD2"/>
    <property type="match status" value="1"/>
</dbReference>
<dbReference type="Gene3D" id="3.80.10.10">
    <property type="entry name" value="Ribonuclease Inhibitor"/>
    <property type="match status" value="1"/>
</dbReference>
<dbReference type="GO" id="GO:0051879">
    <property type="term" value="F:Hsp90 protein binding"/>
    <property type="evidence" value="ECO:0007669"/>
    <property type="project" value="Ensembl"/>
</dbReference>
<feature type="domain" description="CARD" evidence="17">
    <location>
        <begin position="138"/>
        <end position="209"/>
    </location>
</feature>
<dbReference type="GO" id="GO:0140367">
    <property type="term" value="P:antibacterial innate immune response"/>
    <property type="evidence" value="ECO:0007669"/>
    <property type="project" value="Ensembl"/>
</dbReference>
<dbReference type="Pfam" id="PF05729">
    <property type="entry name" value="NACHT"/>
    <property type="match status" value="1"/>
</dbReference>
<dbReference type="PROSITE" id="PS50209">
    <property type="entry name" value="CARD"/>
    <property type="match status" value="2"/>
</dbReference>
<dbReference type="GO" id="GO:1901224">
    <property type="term" value="P:positive regulation of non-canonical NF-kappaB signal transduction"/>
    <property type="evidence" value="ECO:0007669"/>
    <property type="project" value="Ensembl"/>
</dbReference>
<keyword evidence="6" id="KW-0399">Innate immunity</keyword>
<evidence type="ECO:0000256" key="16">
    <source>
        <dbReference type="ARBA" id="ARBA00038296"/>
    </source>
</evidence>
<dbReference type="GO" id="GO:0032874">
    <property type="term" value="P:positive regulation of stress-activated MAPK cascade"/>
    <property type="evidence" value="ECO:0007669"/>
    <property type="project" value="Ensembl"/>
</dbReference>
<dbReference type="Pfam" id="PF17776">
    <property type="entry name" value="NLRC4_HD2"/>
    <property type="match status" value="1"/>
</dbReference>
<dbReference type="GO" id="GO:0046330">
    <property type="term" value="P:positive regulation of JNK cascade"/>
    <property type="evidence" value="ECO:0007669"/>
    <property type="project" value="Ensembl"/>
</dbReference>
<dbReference type="GO" id="GO:0042834">
    <property type="term" value="F:peptidoglycan binding"/>
    <property type="evidence" value="ECO:0007669"/>
    <property type="project" value="Ensembl"/>
</dbReference>
<dbReference type="AlphaFoldDB" id="A0A8C8ZVU3"/>
<dbReference type="GO" id="GO:0071225">
    <property type="term" value="P:cellular response to muramyl dipeptide"/>
    <property type="evidence" value="ECO:0007669"/>
    <property type="project" value="Ensembl"/>
</dbReference>
<dbReference type="GO" id="GO:0071222">
    <property type="term" value="P:cellular response to lipopolysaccharide"/>
    <property type="evidence" value="ECO:0007669"/>
    <property type="project" value="Ensembl"/>
</dbReference>
<dbReference type="GO" id="GO:0030544">
    <property type="term" value="F:Hsp70 protein binding"/>
    <property type="evidence" value="ECO:0007669"/>
    <property type="project" value="Ensembl"/>
</dbReference>
<dbReference type="Ensembl" id="ENSPSMT00000028524.1">
    <property type="protein sequence ID" value="ENSPSMP00000024591.1"/>
    <property type="gene ID" value="ENSPSMG00000017331.1"/>
</dbReference>
<evidence type="ECO:0000256" key="9">
    <source>
        <dbReference type="ARBA" id="ARBA00022741"/>
    </source>
</evidence>
<dbReference type="InterPro" id="IPR001611">
    <property type="entry name" value="Leu-rich_rpt"/>
</dbReference>
<gene>
    <name evidence="19" type="primary">NOD2</name>
</gene>
<dbReference type="GO" id="GO:0032755">
    <property type="term" value="P:positive regulation of interleukin-6 production"/>
    <property type="evidence" value="ECO:0007669"/>
    <property type="project" value="Ensembl"/>
</dbReference>
<comment type="similarity">
    <text evidence="16">Belongs to the NOD1-NOD2 family.</text>
</comment>
<dbReference type="GO" id="GO:0032757">
    <property type="term" value="P:positive regulation of interleukin-8 production"/>
    <property type="evidence" value="ECO:0007669"/>
    <property type="project" value="Ensembl"/>
</dbReference>
<dbReference type="GO" id="GO:0070534">
    <property type="term" value="P:protein K63-linked ubiquitination"/>
    <property type="evidence" value="ECO:0007669"/>
    <property type="project" value="Ensembl"/>
</dbReference>
<evidence type="ECO:0000256" key="4">
    <source>
        <dbReference type="ARBA" id="ARBA00022475"/>
    </source>
</evidence>
<dbReference type="GO" id="GO:0002830">
    <property type="term" value="P:positive regulation of type 2 immune response"/>
    <property type="evidence" value="ECO:0007669"/>
    <property type="project" value="Ensembl"/>
</dbReference>
<accession>A0A8C8ZVU3</accession>
<evidence type="ECO:0000256" key="1">
    <source>
        <dbReference type="ARBA" id="ARBA00004187"/>
    </source>
</evidence>
<dbReference type="GO" id="GO:0002250">
    <property type="term" value="P:adaptive immune response"/>
    <property type="evidence" value="ECO:0007669"/>
    <property type="project" value="UniProtKB-KW"/>
</dbReference>
<dbReference type="GO" id="GO:0043123">
    <property type="term" value="P:positive regulation of canonical NF-kappaB signal transduction"/>
    <property type="evidence" value="ECO:0007669"/>
    <property type="project" value="Ensembl"/>
</dbReference>
<evidence type="ECO:0000259" key="17">
    <source>
        <dbReference type="PROSITE" id="PS50209"/>
    </source>
</evidence>
<dbReference type="SUPFAM" id="SSF52047">
    <property type="entry name" value="RNI-like"/>
    <property type="match status" value="1"/>
</dbReference>
<dbReference type="PROSITE" id="PS50837">
    <property type="entry name" value="NACHT"/>
    <property type="match status" value="1"/>
</dbReference>
<keyword evidence="5" id="KW-0963">Cytoplasm</keyword>
<feature type="domain" description="CARD" evidence="17">
    <location>
        <begin position="30"/>
        <end position="113"/>
    </location>
</feature>
<dbReference type="Proteomes" id="UP000694414">
    <property type="component" value="Unplaced"/>
</dbReference>
<dbReference type="GO" id="GO:0003779">
    <property type="term" value="F:actin binding"/>
    <property type="evidence" value="ECO:0007669"/>
    <property type="project" value="Ensembl"/>
</dbReference>
<dbReference type="GO" id="GO:0045944">
    <property type="term" value="P:positive regulation of transcription by RNA polymerase II"/>
    <property type="evidence" value="ECO:0007669"/>
    <property type="project" value="Ensembl"/>
</dbReference>
<dbReference type="GO" id="GO:0005739">
    <property type="term" value="C:mitochondrion"/>
    <property type="evidence" value="ECO:0007669"/>
    <property type="project" value="UniProtKB-SubCell"/>
</dbReference>